<dbReference type="InterPro" id="IPR050622">
    <property type="entry name" value="CPA3_antiporter_subunitB"/>
</dbReference>
<dbReference type="PANTHER" id="PTHR33932">
    <property type="entry name" value="NA(+)/H(+) ANTIPORTER SUBUNIT B"/>
    <property type="match status" value="1"/>
</dbReference>
<dbReference type="GO" id="GO:0005886">
    <property type="term" value="C:plasma membrane"/>
    <property type="evidence" value="ECO:0007669"/>
    <property type="project" value="UniProtKB-SubCell"/>
</dbReference>
<evidence type="ECO:0000256" key="1">
    <source>
        <dbReference type="ARBA" id="ARBA00004651"/>
    </source>
</evidence>
<feature type="transmembrane region" description="Helical" evidence="6">
    <location>
        <begin position="130"/>
        <end position="149"/>
    </location>
</feature>
<proteinExistence type="predicted"/>
<evidence type="ECO:0000256" key="2">
    <source>
        <dbReference type="ARBA" id="ARBA00022475"/>
    </source>
</evidence>
<dbReference type="AlphaFoldDB" id="M1PVN4"/>
<feature type="transmembrane region" description="Helical" evidence="6">
    <location>
        <begin position="185"/>
        <end position="204"/>
    </location>
</feature>
<comment type="subcellular location">
    <subcellularLocation>
        <location evidence="1">Cell membrane</location>
        <topology evidence="1">Multi-pass membrane protein</topology>
    </subcellularLocation>
</comment>
<evidence type="ECO:0000259" key="7">
    <source>
        <dbReference type="Pfam" id="PF04039"/>
    </source>
</evidence>
<dbReference type="Pfam" id="PF04039">
    <property type="entry name" value="MnhB"/>
    <property type="match status" value="1"/>
</dbReference>
<accession>M1PVN4</accession>
<dbReference type="EMBL" id="JX684085">
    <property type="protein sequence ID" value="AGF93214.1"/>
    <property type="molecule type" value="Genomic_DNA"/>
</dbReference>
<feature type="transmembrane region" description="Helical" evidence="6">
    <location>
        <begin position="90"/>
        <end position="109"/>
    </location>
</feature>
<feature type="transmembrane region" description="Helical" evidence="6">
    <location>
        <begin position="155"/>
        <end position="173"/>
    </location>
</feature>
<dbReference type="NCBIfam" id="NF006248">
    <property type="entry name" value="PRK08386.1"/>
    <property type="match status" value="1"/>
</dbReference>
<reference evidence="8" key="1">
    <citation type="journal article" date="2013" name="Syst. Appl. Microbiol.">
        <title>New insights into the archaeal diversity of a hypersaline microbial mat obtained by a metagenomic approach.</title>
        <authorList>
            <person name="Lopez-Lopez A."/>
            <person name="Richter M."/>
            <person name="Pena A."/>
            <person name="Tamames J."/>
            <person name="Rossello-Mora R."/>
        </authorList>
    </citation>
    <scope>NUCLEOTIDE SEQUENCE</scope>
</reference>
<keyword evidence="3 6" id="KW-0812">Transmembrane</keyword>
<dbReference type="InterPro" id="IPR007182">
    <property type="entry name" value="MnhB"/>
</dbReference>
<keyword evidence="4 6" id="KW-1133">Transmembrane helix</keyword>
<feature type="domain" description="Na+/H+ antiporter MnhB subunit-related protein" evidence="7">
    <location>
        <begin position="126"/>
        <end position="244"/>
    </location>
</feature>
<evidence type="ECO:0000256" key="6">
    <source>
        <dbReference type="SAM" id="Phobius"/>
    </source>
</evidence>
<evidence type="ECO:0000256" key="4">
    <source>
        <dbReference type="ARBA" id="ARBA00022989"/>
    </source>
</evidence>
<evidence type="ECO:0000256" key="5">
    <source>
        <dbReference type="ARBA" id="ARBA00023136"/>
    </source>
</evidence>
<gene>
    <name evidence="8" type="ORF">FLSS-20_0015</name>
</gene>
<feature type="transmembrane region" description="Helical" evidence="6">
    <location>
        <begin position="216"/>
        <end position="235"/>
    </location>
</feature>
<dbReference type="PANTHER" id="PTHR33932:SF4">
    <property type="entry name" value="NA(+)_H(+) ANTIPORTER SUBUNIT B"/>
    <property type="match status" value="1"/>
</dbReference>
<keyword evidence="5 6" id="KW-0472">Membrane</keyword>
<keyword evidence="2" id="KW-1003">Cell membrane</keyword>
<evidence type="ECO:0000313" key="8">
    <source>
        <dbReference type="EMBL" id="AGF93214.1"/>
    </source>
</evidence>
<evidence type="ECO:0000256" key="3">
    <source>
        <dbReference type="ARBA" id="ARBA00022692"/>
    </source>
</evidence>
<protein>
    <submittedName>
        <fullName evidence="8">Monovalent cation/H+ antiporter subunit B</fullName>
    </submittedName>
</protein>
<sequence>MRFRNILALVLVVILGFFILQAFNISPEKGQLVINDFGEAEIENRTAKLYINKSVNSSNQEVVYGESKNLESGSANMVTSVIANYRSLDTLGEVTVLFLAATGLGAVLYTNKKKERNFIVDEGSLILKTGIKILFPLLILAGAYIFIHGHLTPGGGFQGGAVIATAFLLKFLADREYELAENKLKIVEVIAGISFVGLGLYGLYTDGSFLSNFLETGTIGTLFSAGIIPLIYVSIGLKVGAELTSIISNLIEA</sequence>
<organism evidence="8">
    <name type="scientific">uncultured organism</name>
    <dbReference type="NCBI Taxonomy" id="155900"/>
    <lineage>
        <taxon>unclassified sequences</taxon>
        <taxon>environmental samples</taxon>
    </lineage>
</organism>
<name>M1PVN4_9ZZZZ</name>